<evidence type="ECO:0000313" key="2">
    <source>
        <dbReference type="EMBL" id="AUQ95981.1"/>
    </source>
</evidence>
<dbReference type="InterPro" id="IPR049625">
    <property type="entry name" value="Glyco_transf_61_cat"/>
</dbReference>
<gene>
    <name evidence="2" type="ORF">PhaeoP66_03239</name>
</gene>
<evidence type="ECO:0000313" key="3">
    <source>
        <dbReference type="Proteomes" id="UP000236536"/>
    </source>
</evidence>
<evidence type="ECO:0000259" key="1">
    <source>
        <dbReference type="Pfam" id="PF04577"/>
    </source>
</evidence>
<dbReference type="EMBL" id="CP010705">
    <property type="protein sequence ID" value="AUQ95981.1"/>
    <property type="molecule type" value="Genomic_DNA"/>
</dbReference>
<name>A0ABN5GR48_9RHOB</name>
<feature type="domain" description="Glycosyltransferase 61 catalytic" evidence="1">
    <location>
        <begin position="86"/>
        <end position="257"/>
    </location>
</feature>
<reference evidence="2 3" key="2">
    <citation type="journal article" date="2017" name="Int. J. Syst. Evol. Microbiol.">
        <title>Adaptation of Surface-Associated Bacteria to the Open Ocean: A Genomically Distinct Subpopulation of Phaeobacter gallaeciensis Colonizes Pacific Mesozooplankton.</title>
        <authorList>
            <person name="Freese H.M."/>
            <person name="Methner A."/>
            <person name="Overmann J."/>
        </authorList>
    </citation>
    <scope>NUCLEOTIDE SEQUENCE [LARGE SCALE GENOMIC DNA]</scope>
    <source>
        <strain evidence="2 3">P66</strain>
    </source>
</reference>
<dbReference type="Proteomes" id="UP000236536">
    <property type="component" value="Chromosome"/>
</dbReference>
<keyword evidence="3" id="KW-1185">Reference proteome</keyword>
<reference evidence="2 3" key="1">
    <citation type="journal article" date="2017" name="Genome Biol. Evol.">
        <title>Trajectories and Drivers of Genome Evolution in Surface-Associated Marine Phaeobacter.</title>
        <authorList>
            <person name="Freese H.M."/>
            <person name="Sikorski J."/>
            <person name="Bunk B."/>
            <person name="Scheuner C."/>
            <person name="Meier-Kolthoff J.P."/>
            <person name="Sproer C."/>
            <person name="Gram L."/>
            <person name="Overmann J."/>
        </authorList>
    </citation>
    <scope>NUCLEOTIDE SEQUENCE [LARGE SCALE GENOMIC DNA]</scope>
    <source>
        <strain evidence="2 3">P66</strain>
    </source>
</reference>
<dbReference type="RefSeq" id="WP_102874994.1">
    <property type="nucleotide sequence ID" value="NZ_CP010705.1"/>
</dbReference>
<proteinExistence type="predicted"/>
<dbReference type="Pfam" id="PF04577">
    <property type="entry name" value="Glyco_transf_61"/>
    <property type="match status" value="1"/>
</dbReference>
<accession>A0ABN5GR48</accession>
<organism evidence="2 3">
    <name type="scientific">Phaeobacter inhibens</name>
    <dbReference type="NCBI Taxonomy" id="221822"/>
    <lineage>
        <taxon>Bacteria</taxon>
        <taxon>Pseudomonadati</taxon>
        <taxon>Pseudomonadota</taxon>
        <taxon>Alphaproteobacteria</taxon>
        <taxon>Rhodobacterales</taxon>
        <taxon>Roseobacteraceae</taxon>
        <taxon>Phaeobacter</taxon>
    </lineage>
</organism>
<protein>
    <submittedName>
        <fullName evidence="2">Capsular polysaccharide biosynthesis protein</fullName>
    </submittedName>
</protein>
<sequence>MTPTFAYRAPSDRSTELDNPLLVPWTDATRSERSATVFGADGTLCSEAVSWKEPGEARSALPDALPDPAKHFDGRYLFGGILQPHFGHTLAESTGRLWALDQAGDIDGILFFARDMKAARPRLIDPAKAVLETFTPGHRVEIVTEPATVGQLVVPEQGFGLKDMAAGTPEFSAFVDRAVRLPSNPQRKIYISRSRFPKNGRFLFEDRIEEYLAAEGYLIFHPQEHSMSEQIEVYRTASHVLASDCSAMFLAGFAVPRGCRVGIINRRLVGATYSLEQLFRQLAGCEVFPYRQIVRQWRQVGAEDNPLKDLSLLDMTALSEGLRSAGFISGSNWPQPSDADLRDEVDHWSLEFGKRFREKDLARAER</sequence>